<dbReference type="PIRSF" id="PIRSF000850">
    <property type="entry name" value="Phospholipase_D_PSS"/>
    <property type="match status" value="1"/>
</dbReference>
<feature type="active site" evidence="9">
    <location>
        <position position="296"/>
    </location>
</feature>
<dbReference type="InterPro" id="IPR001736">
    <property type="entry name" value="PLipase_D/transphosphatidylase"/>
</dbReference>
<dbReference type="SMART" id="SM00155">
    <property type="entry name" value="PLDc"/>
    <property type="match status" value="2"/>
</dbReference>
<feature type="active site" evidence="9">
    <location>
        <position position="114"/>
    </location>
</feature>
<evidence type="ECO:0000259" key="10">
    <source>
        <dbReference type="PROSITE" id="PS50035"/>
    </source>
</evidence>
<evidence type="ECO:0000256" key="7">
    <source>
        <dbReference type="ARBA" id="ARBA00023209"/>
    </source>
</evidence>
<dbReference type="Gene3D" id="3.30.870.10">
    <property type="entry name" value="Endonuclease Chain A"/>
    <property type="match status" value="2"/>
</dbReference>
<evidence type="ECO:0000256" key="6">
    <source>
        <dbReference type="ARBA" id="ARBA00023136"/>
    </source>
</evidence>
<accession>A0A4P7XI48</accession>
<dbReference type="Proteomes" id="UP000298049">
    <property type="component" value="Chromosome"/>
</dbReference>
<evidence type="ECO:0000256" key="4">
    <source>
        <dbReference type="ARBA" id="ARBA00022737"/>
    </source>
</evidence>
<dbReference type="OrthoDB" id="9814092at2"/>
<feature type="active site" evidence="9">
    <location>
        <position position="301"/>
    </location>
</feature>
<dbReference type="EC" id="2.7.8.-" evidence="9"/>
<proteinExistence type="inferred from homology"/>
<dbReference type="GO" id="GO:0005886">
    <property type="term" value="C:plasma membrane"/>
    <property type="evidence" value="ECO:0007669"/>
    <property type="project" value="UniProtKB-SubCell"/>
</dbReference>
<feature type="domain" description="PLD phosphodiesterase" evidence="10">
    <location>
        <begin position="289"/>
        <end position="316"/>
    </location>
</feature>
<keyword evidence="1 9" id="KW-1003">Cell membrane</keyword>
<dbReference type="InterPro" id="IPR025202">
    <property type="entry name" value="PLD-like_dom"/>
</dbReference>
<evidence type="ECO:0000256" key="8">
    <source>
        <dbReference type="ARBA" id="ARBA00023264"/>
    </source>
</evidence>
<dbReference type="HAMAP" id="MF_01917">
    <property type="entry name" value="Cardiolipin_synth_ClsB"/>
    <property type="match status" value="1"/>
</dbReference>
<evidence type="ECO:0000313" key="11">
    <source>
        <dbReference type="EMBL" id="QCF26741.1"/>
    </source>
</evidence>
<feature type="active site" evidence="9">
    <location>
        <position position="112"/>
    </location>
</feature>
<dbReference type="KEGG" id="hmi:soil367_12815"/>
<keyword evidence="3 9" id="KW-0808">Transferase</keyword>
<name>A0A4P7XI48_9ALTE</name>
<comment type="similarity">
    <text evidence="9">Belongs to the phospholipase D family. Cardiolipin synthase subfamily. ClsB sub-subfamily.</text>
</comment>
<feature type="domain" description="PLD phosphodiesterase" evidence="10">
    <location>
        <begin position="107"/>
        <end position="134"/>
    </location>
</feature>
<dbReference type="GO" id="GO:0032049">
    <property type="term" value="P:cardiolipin biosynthetic process"/>
    <property type="evidence" value="ECO:0007669"/>
    <property type="project" value="InterPro"/>
</dbReference>
<keyword evidence="12" id="KW-1185">Reference proteome</keyword>
<dbReference type="EMBL" id="CP031093">
    <property type="protein sequence ID" value="QCF26741.1"/>
    <property type="molecule type" value="Genomic_DNA"/>
</dbReference>
<comment type="catalytic activity">
    <reaction evidence="9">
        <text>2 a 1,2-diacyl-sn-glycero-3-phospho-(1'-sn-glycerol) = a cardiolipin + glycerol</text>
        <dbReference type="Rhea" id="RHEA:31451"/>
        <dbReference type="ChEBI" id="CHEBI:17754"/>
        <dbReference type="ChEBI" id="CHEBI:62237"/>
        <dbReference type="ChEBI" id="CHEBI:64716"/>
    </reaction>
</comment>
<organism evidence="11 12">
    <name type="scientific">Hydrocarboniclastica marina</name>
    <dbReference type="NCBI Taxonomy" id="2259620"/>
    <lineage>
        <taxon>Bacteria</taxon>
        <taxon>Pseudomonadati</taxon>
        <taxon>Pseudomonadota</taxon>
        <taxon>Gammaproteobacteria</taxon>
        <taxon>Alteromonadales</taxon>
        <taxon>Alteromonadaceae</taxon>
        <taxon>Hydrocarboniclastica</taxon>
    </lineage>
</organism>
<keyword evidence="8 9" id="KW-1208">Phospholipid metabolism</keyword>
<reference evidence="11 12" key="1">
    <citation type="submission" date="2018-07" db="EMBL/GenBank/DDBJ databases">
        <title>Marsedoiliclastica nanhaica gen. nov. sp. nov., a novel marine hydrocarbonoclastic bacterium isolated from an in-situ enriched hydrocarbon-degrading consortium in deep-sea sediment.</title>
        <authorList>
            <person name="Dong C."/>
            <person name="Ma T."/>
            <person name="Liu R."/>
            <person name="Shao Z."/>
        </authorList>
    </citation>
    <scope>NUCLEOTIDE SEQUENCE [LARGE SCALE GENOMIC DNA]</scope>
    <source>
        <strain evidence="12">soil36-7</strain>
    </source>
</reference>
<feature type="active site" evidence="9">
    <location>
        <position position="119"/>
    </location>
</feature>
<dbReference type="SUPFAM" id="SSF56024">
    <property type="entry name" value="Phospholipase D/nuclease"/>
    <property type="match status" value="2"/>
</dbReference>
<evidence type="ECO:0000256" key="1">
    <source>
        <dbReference type="ARBA" id="ARBA00022475"/>
    </source>
</evidence>
<evidence type="ECO:0000313" key="12">
    <source>
        <dbReference type="Proteomes" id="UP000298049"/>
    </source>
</evidence>
<sequence>MAAWHPGHSVEVLENGDDFFPQALEAIGKAQKEVLLETFIFCNDDIGQAFRDALIAAAERGAWVSALVDGWGSYYLPRDMVDEMRRAGVHFHFYEPGPKWLRSRLNILRRMHRKLIVVDGETAFIGGINLAHNHQSDFGPEFKQDYAARVRGPVVTEIRNFTRNAFAACAGKDVSGPGSPMVDPVSDGAVPPAGEAQALFLTRDNDHNLTSIENHYIERIQQAERRVSIANAYFFPGYRLLRALRDAARRGVQVQLLIQGLPGSPLAKHAAATLYDFLVESDIEVYEYWEHQLHGKIAAIDDDWATIGSSNLDPFSLCFNLEANLFVRDKEVNRAVHAHVQQLIEHSDVRRIDQSWLRRRTLLKWLRSVLLYHFLRYFPGAAGWLPRLHPKAHINELRDQIQARDSHNR</sequence>
<evidence type="ECO:0000256" key="3">
    <source>
        <dbReference type="ARBA" id="ARBA00022679"/>
    </source>
</evidence>
<keyword evidence="5 9" id="KW-0443">Lipid metabolism</keyword>
<evidence type="ECO:0000256" key="2">
    <source>
        <dbReference type="ARBA" id="ARBA00022516"/>
    </source>
</evidence>
<gene>
    <name evidence="9" type="primary">clsB</name>
    <name evidence="11" type="ORF">soil367_12815</name>
</gene>
<dbReference type="NCBIfam" id="NF008427">
    <property type="entry name" value="PRK11263.1"/>
    <property type="match status" value="1"/>
</dbReference>
<dbReference type="AlphaFoldDB" id="A0A4P7XI48"/>
<dbReference type="CDD" id="cd09110">
    <property type="entry name" value="PLDc_CLS_1"/>
    <property type="match status" value="1"/>
</dbReference>
<keyword evidence="7 9" id="KW-0594">Phospholipid biosynthesis</keyword>
<dbReference type="RefSeq" id="WP_136549445.1">
    <property type="nucleotide sequence ID" value="NZ_CP031093.1"/>
</dbReference>
<keyword evidence="4" id="KW-0677">Repeat</keyword>
<feature type="active site" evidence="9">
    <location>
        <position position="294"/>
    </location>
</feature>
<keyword evidence="6 9" id="KW-0472">Membrane</keyword>
<evidence type="ECO:0000256" key="5">
    <source>
        <dbReference type="ARBA" id="ARBA00023098"/>
    </source>
</evidence>
<comment type="subcellular location">
    <subcellularLocation>
        <location evidence="9">Cell membrane</location>
        <topology evidence="9">Peripheral membrane protein</topology>
    </subcellularLocation>
</comment>
<dbReference type="PROSITE" id="PS50035">
    <property type="entry name" value="PLD"/>
    <property type="match status" value="2"/>
</dbReference>
<dbReference type="PANTHER" id="PTHR21248">
    <property type="entry name" value="CARDIOLIPIN SYNTHASE"/>
    <property type="match status" value="1"/>
</dbReference>
<protein>
    <recommendedName>
        <fullName evidence="9">Cardiolipin synthase B</fullName>
        <shortName evidence="9">CL synthase</shortName>
        <ecNumber evidence="9">2.7.8.-</ecNumber>
    </recommendedName>
</protein>
<dbReference type="GO" id="GO:0008808">
    <property type="term" value="F:cardiolipin synthase activity"/>
    <property type="evidence" value="ECO:0007669"/>
    <property type="project" value="InterPro"/>
</dbReference>
<keyword evidence="2 9" id="KW-0444">Lipid biosynthesis</keyword>
<dbReference type="CDD" id="cd09159">
    <property type="entry name" value="PLDc_ybhO_like_2"/>
    <property type="match status" value="1"/>
</dbReference>
<dbReference type="PANTHER" id="PTHR21248:SF23">
    <property type="entry name" value="CARDIOLIPIN SYNTHASE B"/>
    <property type="match status" value="1"/>
</dbReference>
<evidence type="ECO:0000256" key="9">
    <source>
        <dbReference type="HAMAP-Rule" id="MF_01917"/>
    </source>
</evidence>
<dbReference type="Pfam" id="PF13091">
    <property type="entry name" value="PLDc_2"/>
    <property type="match status" value="2"/>
</dbReference>
<comment type="function">
    <text evidence="9">Catalyzes the phosphatidyl group transfer from one phosphatidylglycerol molecule to another to form cardiolipin (CL) (diphosphatidylglycerol) and glycerol.</text>
</comment>
<dbReference type="InterPro" id="IPR030872">
    <property type="entry name" value="Cardiolipin_synth_ClsB"/>
</dbReference>